<evidence type="ECO:0000313" key="1">
    <source>
        <dbReference type="EMBL" id="KAK0434593.1"/>
    </source>
</evidence>
<evidence type="ECO:0008006" key="3">
    <source>
        <dbReference type="Google" id="ProtNLM"/>
    </source>
</evidence>
<comment type="caution">
    <text evidence="1">The sequence shown here is derived from an EMBL/GenBank/DDBJ whole genome shotgun (WGS) entry which is preliminary data.</text>
</comment>
<gene>
    <name evidence="1" type="ORF">EV421DRAFT_1909248</name>
</gene>
<evidence type="ECO:0000313" key="2">
    <source>
        <dbReference type="Proteomes" id="UP001175226"/>
    </source>
</evidence>
<reference evidence="1" key="1">
    <citation type="submission" date="2023-06" db="EMBL/GenBank/DDBJ databases">
        <authorList>
            <consortium name="Lawrence Berkeley National Laboratory"/>
            <person name="Ahrendt S."/>
            <person name="Sahu N."/>
            <person name="Indic B."/>
            <person name="Wong-Bajracharya J."/>
            <person name="Merenyi Z."/>
            <person name="Ke H.-M."/>
            <person name="Monk M."/>
            <person name="Kocsube S."/>
            <person name="Drula E."/>
            <person name="Lipzen A."/>
            <person name="Balint B."/>
            <person name="Henrissat B."/>
            <person name="Andreopoulos B."/>
            <person name="Martin F.M."/>
            <person name="Harder C.B."/>
            <person name="Rigling D."/>
            <person name="Ford K.L."/>
            <person name="Foster G.D."/>
            <person name="Pangilinan J."/>
            <person name="Papanicolaou A."/>
            <person name="Barry K."/>
            <person name="LaButti K."/>
            <person name="Viragh M."/>
            <person name="Koriabine M."/>
            <person name="Yan M."/>
            <person name="Riley R."/>
            <person name="Champramary S."/>
            <person name="Plett K.L."/>
            <person name="Tsai I.J."/>
            <person name="Slot J."/>
            <person name="Sipos G."/>
            <person name="Plett J."/>
            <person name="Nagy L.G."/>
            <person name="Grigoriev I.V."/>
        </authorList>
    </citation>
    <scope>NUCLEOTIDE SEQUENCE</scope>
    <source>
        <strain evidence="1">FPL87.14</strain>
    </source>
</reference>
<keyword evidence="2" id="KW-1185">Reference proteome</keyword>
<dbReference type="Gene3D" id="1.25.10.10">
    <property type="entry name" value="Leucine-rich Repeat Variant"/>
    <property type="match status" value="1"/>
</dbReference>
<dbReference type="AlphaFoldDB" id="A0AA39J5A7"/>
<accession>A0AA39J5A7</accession>
<dbReference type="EMBL" id="JAUEPT010000070">
    <property type="protein sequence ID" value="KAK0434593.1"/>
    <property type="molecule type" value="Genomic_DNA"/>
</dbReference>
<dbReference type="InterPro" id="IPR016024">
    <property type="entry name" value="ARM-type_fold"/>
</dbReference>
<sequence>MQGLLSLLTQTLSDDGEQVKAATAQLQQQYYKNPAALANLAAHSQEQAIRQLAAKELKKRIEYNNGKLLKLLPKNECDQVKANFPKLVSK</sequence>
<protein>
    <recommendedName>
        <fullName evidence="3">Importin N-terminal domain-containing protein</fullName>
    </recommendedName>
</protein>
<dbReference type="Proteomes" id="UP001175226">
    <property type="component" value="Unassembled WGS sequence"/>
</dbReference>
<proteinExistence type="predicted"/>
<organism evidence="1 2">
    <name type="scientific">Armillaria borealis</name>
    <dbReference type="NCBI Taxonomy" id="47425"/>
    <lineage>
        <taxon>Eukaryota</taxon>
        <taxon>Fungi</taxon>
        <taxon>Dikarya</taxon>
        <taxon>Basidiomycota</taxon>
        <taxon>Agaricomycotina</taxon>
        <taxon>Agaricomycetes</taxon>
        <taxon>Agaricomycetidae</taxon>
        <taxon>Agaricales</taxon>
        <taxon>Marasmiineae</taxon>
        <taxon>Physalacriaceae</taxon>
        <taxon>Armillaria</taxon>
    </lineage>
</organism>
<name>A0AA39J5A7_9AGAR</name>
<dbReference type="InterPro" id="IPR011989">
    <property type="entry name" value="ARM-like"/>
</dbReference>
<dbReference type="SUPFAM" id="SSF48371">
    <property type="entry name" value="ARM repeat"/>
    <property type="match status" value="1"/>
</dbReference>